<dbReference type="EMBL" id="LAZR01061985">
    <property type="protein sequence ID" value="KKK62451.1"/>
    <property type="molecule type" value="Genomic_DNA"/>
</dbReference>
<dbReference type="Pfam" id="PF00908">
    <property type="entry name" value="dTDP_sugar_isom"/>
    <property type="match status" value="1"/>
</dbReference>
<dbReference type="GO" id="GO:0000271">
    <property type="term" value="P:polysaccharide biosynthetic process"/>
    <property type="evidence" value="ECO:0007669"/>
    <property type="project" value="TreeGrafter"/>
</dbReference>
<dbReference type="InterPro" id="IPR014710">
    <property type="entry name" value="RmlC-like_jellyroll"/>
</dbReference>
<dbReference type="GO" id="GO:0005829">
    <property type="term" value="C:cytosol"/>
    <property type="evidence" value="ECO:0007669"/>
    <property type="project" value="TreeGrafter"/>
</dbReference>
<dbReference type="InterPro" id="IPR000888">
    <property type="entry name" value="RmlC-like"/>
</dbReference>
<dbReference type="GO" id="GO:0019305">
    <property type="term" value="P:dTDP-rhamnose biosynthetic process"/>
    <property type="evidence" value="ECO:0007669"/>
    <property type="project" value="TreeGrafter"/>
</dbReference>
<dbReference type="PANTHER" id="PTHR21047:SF2">
    <property type="entry name" value="THYMIDINE DIPHOSPHO-4-KETO-RHAMNOSE 3,5-EPIMERASE"/>
    <property type="match status" value="1"/>
</dbReference>
<feature type="non-terminal residue" evidence="1">
    <location>
        <position position="1"/>
    </location>
</feature>
<dbReference type="InterPro" id="IPR011051">
    <property type="entry name" value="RmlC_Cupin_sf"/>
</dbReference>
<dbReference type="AlphaFoldDB" id="A0A0F8ZRA7"/>
<protein>
    <recommendedName>
        <fullName evidence="2">dTDP-4-dehydrorhamnose 3,5-epimerase</fullName>
    </recommendedName>
</protein>
<dbReference type="SUPFAM" id="SSF51182">
    <property type="entry name" value="RmlC-like cupins"/>
    <property type="match status" value="1"/>
</dbReference>
<dbReference type="GO" id="GO:0008830">
    <property type="term" value="F:dTDP-4-dehydrorhamnose 3,5-epimerase activity"/>
    <property type="evidence" value="ECO:0007669"/>
    <property type="project" value="InterPro"/>
</dbReference>
<comment type="caution">
    <text evidence="1">The sequence shown here is derived from an EMBL/GenBank/DDBJ whole genome shotgun (WGS) entry which is preliminary data.</text>
</comment>
<name>A0A0F8ZRA7_9ZZZZ</name>
<dbReference type="PANTHER" id="PTHR21047">
    <property type="entry name" value="DTDP-6-DEOXY-D-GLUCOSE-3,5 EPIMERASE"/>
    <property type="match status" value="1"/>
</dbReference>
<reference evidence="1" key="1">
    <citation type="journal article" date="2015" name="Nature">
        <title>Complex archaea that bridge the gap between prokaryotes and eukaryotes.</title>
        <authorList>
            <person name="Spang A."/>
            <person name="Saw J.H."/>
            <person name="Jorgensen S.L."/>
            <person name="Zaremba-Niedzwiedzka K."/>
            <person name="Martijn J."/>
            <person name="Lind A.E."/>
            <person name="van Eijk R."/>
            <person name="Schleper C."/>
            <person name="Guy L."/>
            <person name="Ettema T.J."/>
        </authorList>
    </citation>
    <scope>NUCLEOTIDE SEQUENCE</scope>
</reference>
<organism evidence="1">
    <name type="scientific">marine sediment metagenome</name>
    <dbReference type="NCBI Taxonomy" id="412755"/>
    <lineage>
        <taxon>unclassified sequences</taxon>
        <taxon>metagenomes</taxon>
        <taxon>ecological metagenomes</taxon>
    </lineage>
</organism>
<accession>A0A0F8ZRA7</accession>
<proteinExistence type="predicted"/>
<evidence type="ECO:0008006" key="2">
    <source>
        <dbReference type="Google" id="ProtNLM"/>
    </source>
</evidence>
<dbReference type="Gene3D" id="2.60.120.10">
    <property type="entry name" value="Jelly Rolls"/>
    <property type="match status" value="1"/>
</dbReference>
<evidence type="ECO:0000313" key="1">
    <source>
        <dbReference type="EMBL" id="KKK62451.1"/>
    </source>
</evidence>
<dbReference type="CDD" id="cd00438">
    <property type="entry name" value="cupin_RmlC"/>
    <property type="match status" value="1"/>
</dbReference>
<gene>
    <name evidence="1" type="ORF">LCGC14_3004180</name>
</gene>
<sequence length="94" mass="10812">IRGMHFQYPPKAEIKLVKCVVGKVFDVAIDLRKNSPTFLQWHSEILSSKNMKIIYIPEGFAHGFQTLEDNCEILYLHSEFYSGESESGVKYNVT</sequence>